<protein>
    <submittedName>
        <fullName evidence="1">Uncharacterized protein</fullName>
    </submittedName>
</protein>
<dbReference type="Pfam" id="PF20414">
    <property type="entry name" value="DUF6698"/>
    <property type="match status" value="1"/>
</dbReference>
<evidence type="ECO:0000313" key="2">
    <source>
        <dbReference type="Proteomes" id="UP000663843"/>
    </source>
</evidence>
<evidence type="ECO:0000313" key="1">
    <source>
        <dbReference type="EMBL" id="CAE6528442.1"/>
    </source>
</evidence>
<accession>A0A8H3DI84</accession>
<dbReference type="EMBL" id="CAJMWT010007812">
    <property type="protein sequence ID" value="CAE6528442.1"/>
    <property type="molecule type" value="Genomic_DNA"/>
</dbReference>
<dbReference type="AlphaFoldDB" id="A0A8H3DI84"/>
<gene>
    <name evidence="1" type="ORF">RDB_LOCUS175544</name>
</gene>
<dbReference type="InterPro" id="IPR046521">
    <property type="entry name" value="DUF6698"/>
</dbReference>
<name>A0A8H3DI84_9AGAM</name>
<reference evidence="1" key="1">
    <citation type="submission" date="2021-01" db="EMBL/GenBank/DDBJ databases">
        <authorList>
            <person name="Kaushik A."/>
        </authorList>
    </citation>
    <scope>NUCLEOTIDE SEQUENCE</scope>
    <source>
        <strain evidence="1">AG2-2IIIB</strain>
    </source>
</reference>
<sequence>MFFNTNSVLNLGKEIYGMSVEEKVAHCASCEKKKRLFPVVEELIRLDPTLFDRLINTGAAARRAVNSEAQTALSKGQSNGRSEDMRKIGDLLPAIYTWSAPVTDKEQRGLGHNDCAYLLAPVNLEWEDESVRNDFIKGKIRATPHQFPKFCWLDYKYDPTRPSDGLLYSKLLIDCATAILLSSSSVEKESGPQRNLRISGARGRRSARRAAKGLAKRYQIGQVTTAFVAYVVVCVRHTLTDDSDFHQVVNGYNYATLYDNIKTYLEAPSFASRAKVLLNYWNQKIFKDIYLESVVDESAGETGTLASLMAEVEADGNTNGSQRLDDTGNE</sequence>
<proteinExistence type="predicted"/>
<comment type="caution">
    <text evidence="1">The sequence shown here is derived from an EMBL/GenBank/DDBJ whole genome shotgun (WGS) entry which is preliminary data.</text>
</comment>
<organism evidence="1 2">
    <name type="scientific">Rhizoctonia solani</name>
    <dbReference type="NCBI Taxonomy" id="456999"/>
    <lineage>
        <taxon>Eukaryota</taxon>
        <taxon>Fungi</taxon>
        <taxon>Dikarya</taxon>
        <taxon>Basidiomycota</taxon>
        <taxon>Agaricomycotina</taxon>
        <taxon>Agaricomycetes</taxon>
        <taxon>Cantharellales</taxon>
        <taxon>Ceratobasidiaceae</taxon>
        <taxon>Rhizoctonia</taxon>
    </lineage>
</organism>
<dbReference type="Proteomes" id="UP000663843">
    <property type="component" value="Unassembled WGS sequence"/>
</dbReference>